<proteinExistence type="predicted"/>
<dbReference type="PROSITE" id="PS50088">
    <property type="entry name" value="ANK_REPEAT"/>
    <property type="match status" value="2"/>
</dbReference>
<dbReference type="OrthoDB" id="539213at2759"/>
<dbReference type="InterPro" id="IPR036770">
    <property type="entry name" value="Ankyrin_rpt-contain_sf"/>
</dbReference>
<name>A0A4Z1T4S0_GIAMU</name>
<feature type="region of interest" description="Disordered" evidence="3">
    <location>
        <begin position="602"/>
        <end position="621"/>
    </location>
</feature>
<keyword evidence="1" id="KW-0040">ANK repeat</keyword>
<dbReference type="SMART" id="SM00248">
    <property type="entry name" value="ANK"/>
    <property type="match status" value="9"/>
</dbReference>
<evidence type="ECO:0000256" key="3">
    <source>
        <dbReference type="SAM" id="MobiDB-lite"/>
    </source>
</evidence>
<feature type="coiled-coil region" evidence="2">
    <location>
        <begin position="686"/>
        <end position="731"/>
    </location>
</feature>
<evidence type="ECO:0000256" key="2">
    <source>
        <dbReference type="SAM" id="Coils"/>
    </source>
</evidence>
<dbReference type="Pfam" id="PF13606">
    <property type="entry name" value="Ank_3"/>
    <property type="match status" value="1"/>
</dbReference>
<feature type="coiled-coil region" evidence="2">
    <location>
        <begin position="756"/>
        <end position="885"/>
    </location>
</feature>
<feature type="region of interest" description="Disordered" evidence="3">
    <location>
        <begin position="893"/>
        <end position="926"/>
    </location>
</feature>
<sequence length="1273" mass="142274">MDCDAWFVAVDAGDVALVTEMMKAFAGSRNAQGQTALMRAAIKGDLRLVQALSPIEAGMIDNEGYTAYLRGVLAGYEEIQACLELFEGDIHLPDGRDALILVVQQGNVEMVRRLAGTCPLRADNKGLTAIDYSILGRSPTLLKILLLAYPPLDSELPRLRMQLECVGVLEAVYQELYETSQQQQQQQQQPSVIYGTDVTTLSINASSYFHQREFSLVDEYTPNLQTPGTPQFPCLDSTQVSSENLLEHKRAELDRLIDLLLSYESCRVIDRPKSTGLSMVARPSQDRHLPEDTPPIDLTAFKAVLNSVHAGLSNLSIEQLFLHTPAARACYTHLCEYHSMLPATFSGPLDPKASESSIFKDLHTLLIRHRQVPTDDPRRLIRQLSNLLDEKCEALESIGQELEEKVIELEALRSDQRTNGSASISEVDQTNLFLELRNRISQLEDELQMTRQQFVDHVQFSKGVEQNLSQSLHDQVNLFAQEQRTASLAITQRDLEVRQLQTELSTYQALTGSVGDTLYGPTPSQSAPDYVPLAEYEELRKEFDDLQARFQEHAAFSSTVEQQLAESLQSQTTVFMTESRVMADKIRDREQEIVRLKQLLQIQQSQHPSRAPSPTIPMDTSFEPRRSQLEMDVDHRMQMKLQLLQTELNEKDAEIIQLQRELQAYRTPNRSVSPTHPFSQGDACNCRDLQAEYEDYKSKAEKARQDDASLIEALQLRIKQQSSIIESTRRNRAGSPTQDLSYHGQSVLPDTPCCSCKQLREILRCTEQEVNDLRKELEDTRRDGENRPTVSSSQEVVETTIEGKDEVIKRLKETCHNLTEELRMVKSELHRLKNVPTRTASTITTLSHQEISQLVADLSSMHMAIAELKRQILALQKENEEVHSELAAAHSRMEAVRSSSRKSLARYSRSVSPRNPSEERSTLTSSRIKDLQRRLKDLEASAGAMKERNKYLEQELTLLRQRGGTALHDSREIESIPQRTSSTLEGDRIDEPELLVTKRAVSSARIPKPSHHGPYTPLMQAARTGDIKGVRANLKFAKERLSDGTTALILAVINGQKSCVEALAPLEAGMARSDGATGLVLALRNRLFEIATVLTPYEGRDVSSAKRVGGRRTELMSAARSGDVVDAWSLLQVQGGLQDADGKTALMYAAYRGDLVIAQMLKQKEAGLRSNNGMTALMFAARANKPNIIKCLLSAEAGIQDRTGISIGSNCTALMHACYNGSLEAVRLLLQPEARIRDGSNRTAAYYALNCSPTVPQERRDAVHQAVSRVISE</sequence>
<dbReference type="Pfam" id="PF12796">
    <property type="entry name" value="Ank_2"/>
    <property type="match status" value="2"/>
</dbReference>
<dbReference type="Proteomes" id="UP000315496">
    <property type="component" value="Chromosome 3"/>
</dbReference>
<organism evidence="4 5">
    <name type="scientific">Giardia muris</name>
    <dbReference type="NCBI Taxonomy" id="5742"/>
    <lineage>
        <taxon>Eukaryota</taxon>
        <taxon>Metamonada</taxon>
        <taxon>Diplomonadida</taxon>
        <taxon>Hexamitidae</taxon>
        <taxon>Giardiinae</taxon>
        <taxon>Giardia</taxon>
    </lineage>
</organism>
<feature type="repeat" description="ANK" evidence="1">
    <location>
        <begin position="1172"/>
        <end position="1204"/>
    </location>
</feature>
<evidence type="ECO:0000313" key="4">
    <source>
        <dbReference type="EMBL" id="TNJ27519.1"/>
    </source>
</evidence>
<accession>A0A4Z1T4S0</accession>
<evidence type="ECO:0000256" key="1">
    <source>
        <dbReference type="PROSITE-ProRule" id="PRU00023"/>
    </source>
</evidence>
<keyword evidence="5" id="KW-1185">Reference proteome</keyword>
<comment type="caution">
    <text evidence="4">The sequence shown here is derived from an EMBL/GenBank/DDBJ whole genome shotgun (WGS) entry which is preliminary data.</text>
</comment>
<dbReference type="EMBL" id="VDLU01000003">
    <property type="protein sequence ID" value="TNJ27519.1"/>
    <property type="molecule type" value="Genomic_DNA"/>
</dbReference>
<feature type="coiled-coil region" evidence="2">
    <location>
        <begin position="928"/>
        <end position="955"/>
    </location>
</feature>
<keyword evidence="2" id="KW-0175">Coiled coil</keyword>
<feature type="compositionally biased region" description="Basic and acidic residues" evidence="3">
    <location>
        <begin position="916"/>
        <end position="926"/>
    </location>
</feature>
<dbReference type="PANTHER" id="PTHR24120:SF4">
    <property type="entry name" value="GH07239P"/>
    <property type="match status" value="1"/>
</dbReference>
<dbReference type="Gene3D" id="1.25.40.20">
    <property type="entry name" value="Ankyrin repeat-containing domain"/>
    <property type="match status" value="3"/>
</dbReference>
<dbReference type="PANTHER" id="PTHR24120">
    <property type="entry name" value="GH07239P"/>
    <property type="match status" value="1"/>
</dbReference>
<dbReference type="Gene3D" id="1.20.5.1700">
    <property type="match status" value="1"/>
</dbReference>
<protein>
    <submittedName>
        <fullName evidence="4">Ankyrin repeat protein 1</fullName>
    </submittedName>
</protein>
<dbReference type="SUPFAM" id="SSF48403">
    <property type="entry name" value="Ankyrin repeat"/>
    <property type="match status" value="2"/>
</dbReference>
<feature type="repeat" description="ANK" evidence="1">
    <location>
        <begin position="1141"/>
        <end position="1173"/>
    </location>
</feature>
<evidence type="ECO:0000313" key="5">
    <source>
        <dbReference type="Proteomes" id="UP000315496"/>
    </source>
</evidence>
<dbReference type="InterPro" id="IPR002110">
    <property type="entry name" value="Ankyrin_rpt"/>
</dbReference>
<dbReference type="AlphaFoldDB" id="A0A4Z1T4S0"/>
<feature type="coiled-coil region" evidence="2">
    <location>
        <begin position="392"/>
        <end position="453"/>
    </location>
</feature>
<dbReference type="VEuPathDB" id="GiardiaDB:GMRT_10822"/>
<reference evidence="4 5" key="1">
    <citation type="submission" date="2019-05" db="EMBL/GenBank/DDBJ databases">
        <title>The compact genome of Giardia muris reveals important steps in the evolution of intestinal protozoan parasites.</title>
        <authorList>
            <person name="Xu F."/>
            <person name="Jimenez-Gonzalez A."/>
            <person name="Einarsson E."/>
            <person name="Astvaldsson A."/>
            <person name="Peirasmaki D."/>
            <person name="Eckmann L."/>
            <person name="Andersson J.O."/>
            <person name="Svard S.G."/>
            <person name="Jerlstrom-Hultqvist J."/>
        </authorList>
    </citation>
    <scope>NUCLEOTIDE SEQUENCE [LARGE SCALE GENOMIC DNA]</scope>
    <source>
        <strain evidence="4 5">Roberts-Thomson</strain>
    </source>
</reference>
<gene>
    <name evidence="4" type="ORF">GMRT_10822</name>
</gene>